<organism evidence="1 2">
    <name type="scientific">Streptomyces caeruleatus</name>
    <dbReference type="NCBI Taxonomy" id="661399"/>
    <lineage>
        <taxon>Bacteria</taxon>
        <taxon>Bacillati</taxon>
        <taxon>Actinomycetota</taxon>
        <taxon>Actinomycetes</taxon>
        <taxon>Kitasatosporales</taxon>
        <taxon>Streptomycetaceae</taxon>
        <taxon>Streptomyces</taxon>
    </lineage>
</organism>
<dbReference type="AlphaFoldDB" id="A0A101TX16"/>
<sequence>MNTTTRTTHTGLPEDWFLRPAVARINTFLTGGSDHYKADRQLASRLLRSAPWLKDMVTINQRHRPHAVTVLARELGITQFLDLGCGLPSRWNRALERHEPALTYEAAVGVHAASRVVYVDNDPMVFALTRFLLGETATAALRADIRQIDELLNHYEIHSTLDPSHPIAVLAHDLLPWVDDEAAAAAMTALREWLPSGSAISITHASTDMEPQAMDSLVDHYAEAGITYRPRQLKQIRSLLGSWTPLPPGLVPTAQWRSGSIRCLPSAEHSHAYAAVITCP</sequence>
<keyword evidence="2" id="KW-1185">Reference proteome</keyword>
<reference evidence="1 2" key="1">
    <citation type="submission" date="2015-10" db="EMBL/GenBank/DDBJ databases">
        <title>Draft genome sequence of Streptomyces caeruleatus NRRL B-24802, type strain for the species Streptomyces caeruleatus.</title>
        <authorList>
            <person name="Ruckert C."/>
            <person name="Winkler A."/>
            <person name="Kalinowski J."/>
            <person name="Kampfer P."/>
            <person name="Glaeser S."/>
        </authorList>
    </citation>
    <scope>NUCLEOTIDE SEQUENCE [LARGE SCALE GENOMIC DNA]</scope>
    <source>
        <strain evidence="1 2">NRRL B-24802</strain>
    </source>
</reference>
<proteinExistence type="predicted"/>
<gene>
    <name evidence="1" type="ORF">AQJ67_24575</name>
</gene>
<evidence type="ECO:0000313" key="2">
    <source>
        <dbReference type="Proteomes" id="UP000053429"/>
    </source>
</evidence>
<dbReference type="PIRSF" id="PIRSF017393">
    <property type="entry name" value="MTase_SAV2177"/>
    <property type="match status" value="1"/>
</dbReference>
<evidence type="ECO:0000313" key="1">
    <source>
        <dbReference type="EMBL" id="KUO00045.1"/>
    </source>
</evidence>
<dbReference type="InterPro" id="IPR006764">
    <property type="entry name" value="SAM_dep_MeTrfase_SAV2177_type"/>
</dbReference>
<dbReference type="OrthoDB" id="4323984at2"/>
<accession>A0A101TX16</accession>
<dbReference type="STRING" id="661399.AQJ67_24575"/>
<protein>
    <recommendedName>
        <fullName evidence="3">Methyltransferase</fullName>
    </recommendedName>
</protein>
<dbReference type="Gene3D" id="3.40.50.150">
    <property type="entry name" value="Vaccinia Virus protein VP39"/>
    <property type="match status" value="1"/>
</dbReference>
<dbReference type="Pfam" id="PF04672">
    <property type="entry name" value="Methyltransf_19"/>
    <property type="match status" value="1"/>
</dbReference>
<comment type="caution">
    <text evidence="1">The sequence shown here is derived from an EMBL/GenBank/DDBJ whole genome shotgun (WGS) entry which is preliminary data.</text>
</comment>
<dbReference type="InterPro" id="IPR029063">
    <property type="entry name" value="SAM-dependent_MTases_sf"/>
</dbReference>
<dbReference type="RefSeq" id="WP_062721244.1">
    <property type="nucleotide sequence ID" value="NZ_KQ948931.1"/>
</dbReference>
<dbReference type="EMBL" id="LMWY01000029">
    <property type="protein sequence ID" value="KUO00045.1"/>
    <property type="molecule type" value="Genomic_DNA"/>
</dbReference>
<name>A0A101TX16_9ACTN</name>
<dbReference type="Proteomes" id="UP000053429">
    <property type="component" value="Unassembled WGS sequence"/>
</dbReference>
<dbReference type="SUPFAM" id="SSF53335">
    <property type="entry name" value="S-adenosyl-L-methionine-dependent methyltransferases"/>
    <property type="match status" value="1"/>
</dbReference>
<evidence type="ECO:0008006" key="3">
    <source>
        <dbReference type="Google" id="ProtNLM"/>
    </source>
</evidence>